<feature type="non-terminal residue" evidence="2">
    <location>
        <position position="39"/>
    </location>
</feature>
<feature type="domain" description="Proteasome alpha-type subunits" evidence="1">
    <location>
        <begin position="8"/>
        <end position="30"/>
    </location>
</feature>
<comment type="caution">
    <text evidence="2">The sequence shown here is derived from an EMBL/GenBank/DDBJ whole genome shotgun (WGS) entry which is preliminary data.</text>
</comment>
<sequence length="39" mass="4399">MMPKEFGYDRPFTLYTPDGRLIQVEYAAEAVRHGSPVVG</sequence>
<proteinExistence type="predicted"/>
<dbReference type="SUPFAM" id="SSF56235">
    <property type="entry name" value="N-terminal nucleophile aminohydrolases (Ntn hydrolases)"/>
    <property type="match status" value="1"/>
</dbReference>
<dbReference type="InterPro" id="IPR029055">
    <property type="entry name" value="Ntn_hydrolases_N"/>
</dbReference>
<keyword evidence="2" id="KW-0647">Proteasome</keyword>
<accession>A0A523BA41</accession>
<reference evidence="2 3" key="1">
    <citation type="journal article" date="2019" name="Nat. Microbiol.">
        <title>Expanding anaerobic alkane metabolism in the domain of Archaea.</title>
        <authorList>
            <person name="Wang Y."/>
            <person name="Wegener G."/>
            <person name="Hou J."/>
            <person name="Wang F."/>
            <person name="Xiao X."/>
        </authorList>
    </citation>
    <scope>NUCLEOTIDE SEQUENCE [LARGE SCALE GENOMIC DNA]</scope>
    <source>
        <strain evidence="2">WYZ-LMO10</strain>
    </source>
</reference>
<protein>
    <submittedName>
        <fullName evidence="2">Proteasome subunit alpha</fullName>
        <ecNumber evidence="2">3.4.25.1</ecNumber>
    </submittedName>
</protein>
<dbReference type="InterPro" id="IPR000426">
    <property type="entry name" value="Proteasome_asu_N"/>
</dbReference>
<dbReference type="GO" id="GO:0019773">
    <property type="term" value="C:proteasome core complex, alpha-subunit complex"/>
    <property type="evidence" value="ECO:0007669"/>
    <property type="project" value="InterPro"/>
</dbReference>
<dbReference type="EMBL" id="QNVH01000055">
    <property type="protein sequence ID" value="TDA37801.1"/>
    <property type="molecule type" value="Genomic_DNA"/>
</dbReference>
<dbReference type="Pfam" id="PF10584">
    <property type="entry name" value="Proteasome_A_N"/>
    <property type="match status" value="1"/>
</dbReference>
<evidence type="ECO:0000313" key="2">
    <source>
        <dbReference type="EMBL" id="TDA37801.1"/>
    </source>
</evidence>
<dbReference type="Proteomes" id="UP000315399">
    <property type="component" value="Unassembled WGS sequence"/>
</dbReference>
<dbReference type="EC" id="3.4.25.1" evidence="2"/>
<dbReference type="Gene3D" id="3.60.20.10">
    <property type="entry name" value="Glutamine Phosphoribosylpyrophosphate, subunit 1, domain 1"/>
    <property type="match status" value="1"/>
</dbReference>
<dbReference type="GO" id="GO:0006511">
    <property type="term" value="P:ubiquitin-dependent protein catabolic process"/>
    <property type="evidence" value="ECO:0007669"/>
    <property type="project" value="InterPro"/>
</dbReference>
<dbReference type="SMART" id="SM00948">
    <property type="entry name" value="Proteasome_A_N"/>
    <property type="match status" value="1"/>
</dbReference>
<evidence type="ECO:0000313" key="3">
    <source>
        <dbReference type="Proteomes" id="UP000315399"/>
    </source>
</evidence>
<gene>
    <name evidence="2" type="ORF">DSO08_05135</name>
</gene>
<keyword evidence="2" id="KW-0378">Hydrolase</keyword>
<name>A0A523BA41_9CREN</name>
<dbReference type="GO" id="GO:0016787">
    <property type="term" value="F:hydrolase activity"/>
    <property type="evidence" value="ECO:0007669"/>
    <property type="project" value="UniProtKB-KW"/>
</dbReference>
<organism evidence="2 3">
    <name type="scientific">Thermoproteota archaeon</name>
    <dbReference type="NCBI Taxonomy" id="2056631"/>
    <lineage>
        <taxon>Archaea</taxon>
        <taxon>Thermoproteota</taxon>
    </lineage>
</organism>
<dbReference type="AlphaFoldDB" id="A0A523BA41"/>
<evidence type="ECO:0000259" key="1">
    <source>
        <dbReference type="SMART" id="SM00948"/>
    </source>
</evidence>